<dbReference type="SUPFAM" id="SSF116734">
    <property type="entry name" value="DNA methylase specificity domain"/>
    <property type="match status" value="2"/>
</dbReference>
<dbReference type="Gene3D" id="3.90.220.20">
    <property type="entry name" value="DNA methylase specificity domains"/>
    <property type="match status" value="2"/>
</dbReference>
<dbReference type="InterPro" id="IPR000055">
    <property type="entry name" value="Restrct_endonuc_typeI_TRD"/>
</dbReference>
<keyword evidence="3" id="KW-0238">DNA-binding</keyword>
<dbReference type="EMBL" id="CP030759">
    <property type="protein sequence ID" value="AXA36919.1"/>
    <property type="molecule type" value="Genomic_DNA"/>
</dbReference>
<reference evidence="5 6" key="1">
    <citation type="submission" date="2018-05" db="EMBL/GenBank/DDBJ databases">
        <title>A metagenomic window into the 2 km-deep terrestrial subsurface aquifer revealed taxonomically and functionally diverse microbial community comprising novel uncultured bacterial lineages.</title>
        <authorList>
            <person name="Kadnikov V.V."/>
            <person name="Mardanov A.V."/>
            <person name="Beletsky A.V."/>
            <person name="Banks D."/>
            <person name="Pimenov N.V."/>
            <person name="Frank Y.A."/>
            <person name="Karnachuk O.V."/>
            <person name="Ravin N.V."/>
        </authorList>
    </citation>
    <scope>NUCLEOTIDE SEQUENCE [LARGE SCALE GENOMIC DNA]</scope>
    <source>
        <strain evidence="5">BY</strain>
    </source>
</reference>
<dbReference type="GO" id="GO:0009307">
    <property type="term" value="P:DNA restriction-modification system"/>
    <property type="evidence" value="ECO:0007669"/>
    <property type="project" value="UniProtKB-KW"/>
</dbReference>
<evidence type="ECO:0000313" key="5">
    <source>
        <dbReference type="EMBL" id="AXA36919.1"/>
    </source>
</evidence>
<sequence>MVTAIKGWVREAISKVAEVNPVTVLPPTELDNLAVPFYEMAAIDEYSGKLRDAAIVPLRDCRTGKTKFQNGDVLFAKITPCVQNRKSALVNGLPGNFACGSSEFYVLRPGKRVMPEYLFYFIRQDPVIHAAVESFIGTSGRQRVPRTFWDRLEIPLPPLPVQERIVQILQKADEIRQKRKQALELAEAIRRTVFYDMFGDVNPNSGRWPTGPLNDLLNPEIERVNPAKAFPNQEFTYIEIAGIRDFRIAETNRLLGRDAPSRARQVVRAGDILYSMTRPNLRNIAAVPEELDGAICTTGFAVLRPRMPQDGPFIFEIVKSDYFTQAMSQLAASKSLYPAVDEPTIRHFQVIHPPAPLRTHFGSVANQLDSTATELRTSLLVAERTFASLLSRAFTGELTAEWEEANAEWIAQQQELHERLPQLLILALLAEKAKRASRTAAVVLVTALMKYVFLLQMEGSASRRRLYHFVPYHYGPFAKELYSDLEKLQEEGLVRVDNDAEEEKTKITLTDPARIDAALAVLPDELKQDVATIIETYGDLDHNALLNAVYEKYPTYARKSRLKQKGRSSK</sequence>
<accession>A0A2Z4Y7P3</accession>
<evidence type="ECO:0000256" key="2">
    <source>
        <dbReference type="ARBA" id="ARBA00022747"/>
    </source>
</evidence>
<protein>
    <submittedName>
        <fullName evidence="5">Type I restriction-modification system, specificity subunit S</fullName>
    </submittedName>
</protein>
<comment type="similarity">
    <text evidence="1">Belongs to the type-I restriction system S methylase family.</text>
</comment>
<dbReference type="Pfam" id="PF01420">
    <property type="entry name" value="Methylase_S"/>
    <property type="match status" value="1"/>
</dbReference>
<feature type="domain" description="Type I restriction modification DNA specificity" evidence="4">
    <location>
        <begin position="56"/>
        <end position="184"/>
    </location>
</feature>
<dbReference type="Proteomes" id="UP000262583">
    <property type="component" value="Chromosome"/>
</dbReference>
<dbReference type="AlphaFoldDB" id="A0A2Z4Y7P3"/>
<keyword evidence="2" id="KW-0680">Restriction system</keyword>
<dbReference type="GO" id="GO:0003677">
    <property type="term" value="F:DNA binding"/>
    <property type="evidence" value="ECO:0007669"/>
    <property type="project" value="UniProtKB-KW"/>
</dbReference>
<evidence type="ECO:0000313" key="6">
    <source>
        <dbReference type="Proteomes" id="UP000262583"/>
    </source>
</evidence>
<evidence type="ECO:0000259" key="4">
    <source>
        <dbReference type="Pfam" id="PF01420"/>
    </source>
</evidence>
<proteinExistence type="inferred from homology"/>
<dbReference type="KEGG" id="schv:BRCON_2142"/>
<evidence type="ECO:0000256" key="3">
    <source>
        <dbReference type="ARBA" id="ARBA00023125"/>
    </source>
</evidence>
<dbReference type="PANTHER" id="PTHR30408">
    <property type="entry name" value="TYPE-1 RESTRICTION ENZYME ECOKI SPECIFICITY PROTEIN"/>
    <property type="match status" value="1"/>
</dbReference>
<name>A0A2Z4Y7P3_SUMC1</name>
<evidence type="ECO:0000256" key="1">
    <source>
        <dbReference type="ARBA" id="ARBA00010923"/>
    </source>
</evidence>
<dbReference type="PANTHER" id="PTHR30408:SF12">
    <property type="entry name" value="TYPE I RESTRICTION ENZYME MJAVIII SPECIFICITY SUBUNIT"/>
    <property type="match status" value="1"/>
</dbReference>
<organism evidence="5 6">
    <name type="scientific">Sumerlaea chitinivorans</name>
    <dbReference type="NCBI Taxonomy" id="2250252"/>
    <lineage>
        <taxon>Bacteria</taxon>
        <taxon>Candidatus Sumerlaeota</taxon>
        <taxon>Candidatus Sumerlaeia</taxon>
        <taxon>Candidatus Sumerlaeales</taxon>
        <taxon>Candidatus Sumerlaeaceae</taxon>
        <taxon>Candidatus Sumerlaea</taxon>
    </lineage>
</organism>
<dbReference type="CDD" id="cd17260">
    <property type="entry name" value="RMtype1_S_EcoEI-TRD1-CR1_like"/>
    <property type="match status" value="1"/>
</dbReference>
<dbReference type="InterPro" id="IPR052021">
    <property type="entry name" value="Type-I_RS_S_subunit"/>
</dbReference>
<gene>
    <name evidence="5" type="ORF">BRCON_2142</name>
</gene>
<dbReference type="InterPro" id="IPR044946">
    <property type="entry name" value="Restrct_endonuc_typeI_TRD_sf"/>
</dbReference>